<keyword evidence="1" id="KW-0472">Membrane</keyword>
<dbReference type="GO" id="GO:0016020">
    <property type="term" value="C:membrane"/>
    <property type="evidence" value="ECO:0000318"/>
    <property type="project" value="GO_Central"/>
</dbReference>
<feature type="transmembrane region" description="Helical" evidence="1">
    <location>
        <begin position="246"/>
        <end position="267"/>
    </location>
</feature>
<feature type="transmembrane region" description="Helical" evidence="1">
    <location>
        <begin position="204"/>
        <end position="234"/>
    </location>
</feature>
<feature type="domain" description="EamA" evidence="2">
    <location>
        <begin position="31"/>
        <end position="164"/>
    </location>
</feature>
<evidence type="ECO:0000313" key="4">
    <source>
        <dbReference type="Proteomes" id="UP000001554"/>
    </source>
</evidence>
<keyword evidence="4" id="KW-1185">Reference proteome</keyword>
<gene>
    <name evidence="5" type="primary">LOC118414645</name>
    <name evidence="3" type="ORF">BRAFLDRAFT_65225</name>
</gene>
<dbReference type="SUPFAM" id="SSF103481">
    <property type="entry name" value="Multidrug resistance efflux transporter EmrE"/>
    <property type="match status" value="2"/>
</dbReference>
<reference evidence="5" key="3">
    <citation type="submission" date="2025-04" db="UniProtKB">
        <authorList>
            <consortium name="RefSeq"/>
        </authorList>
    </citation>
    <scope>IDENTIFICATION</scope>
    <source>
        <strain evidence="5">S238N-H82</strain>
        <tissue evidence="5">Testes</tissue>
    </source>
</reference>
<organism>
    <name type="scientific">Branchiostoma floridae</name>
    <name type="common">Florida lancelet</name>
    <name type="synonym">Amphioxus</name>
    <dbReference type="NCBI Taxonomy" id="7739"/>
    <lineage>
        <taxon>Eukaryota</taxon>
        <taxon>Metazoa</taxon>
        <taxon>Chordata</taxon>
        <taxon>Cephalochordata</taxon>
        <taxon>Leptocardii</taxon>
        <taxon>Amphioxiformes</taxon>
        <taxon>Branchiostomatidae</taxon>
        <taxon>Branchiostoma</taxon>
    </lineage>
</organism>
<dbReference type="Proteomes" id="UP000001554">
    <property type="component" value="Chromosome 4"/>
</dbReference>
<evidence type="ECO:0000256" key="1">
    <source>
        <dbReference type="SAM" id="Phobius"/>
    </source>
</evidence>
<dbReference type="GeneID" id="118414645"/>
<feature type="transmembrane region" description="Helical" evidence="1">
    <location>
        <begin position="61"/>
        <end position="80"/>
    </location>
</feature>
<dbReference type="OrthoDB" id="10056957at2759"/>
<feature type="transmembrane region" description="Helical" evidence="1">
    <location>
        <begin position="148"/>
        <end position="169"/>
    </location>
</feature>
<sequence>MATTTTTDNREMTEGSSFSKTAVNLKSAASLVLAVSSAFLSALAAHFMALGSQAGVPGLQLIFLAKLAQLLCVLVVLPYFRPKLTAEDTLQWMILFLSAVISNLGTILAFMSFVYVAPGLAVGVIQGLIPLSTCCVGYIFLKERVGVIETGGILCSAIGVVLVAVGMAMEATTSTHVKQLSFAILLPLAAALSKGPKSVIARLLIGVQGVSVLTVALYARVLGTVLLLPGTYIFETPRWTMSPRTIGHVIGLCLCDTFSSLSIKFILKLEKAGVTAVLMTLVIPFAVLLDYLFQSHVHGYMELGGITLVMTGTAVVGGHSWWGHRQEICRNNLLKKLNFDVK</sequence>
<dbReference type="RefSeq" id="XP_035674726.1">
    <property type="nucleotide sequence ID" value="XM_035818833.1"/>
</dbReference>
<keyword evidence="1" id="KW-1133">Transmembrane helix</keyword>
<reference evidence="4" key="2">
    <citation type="journal article" date="2020" name="Nat. Ecol. Evol.">
        <title>Deeply conserved synteny resolves early events in vertebrate evolution.</title>
        <authorList>
            <person name="Simakov O."/>
            <person name="Marletaz F."/>
            <person name="Yue J.X."/>
            <person name="O'Connell B."/>
            <person name="Jenkins J."/>
            <person name="Brandt A."/>
            <person name="Calef R."/>
            <person name="Tung C.H."/>
            <person name="Huang T.K."/>
            <person name="Schmutz J."/>
            <person name="Satoh N."/>
            <person name="Yu J.K."/>
            <person name="Putnam N.H."/>
            <person name="Green R.E."/>
            <person name="Rokhsar D.S."/>
        </authorList>
    </citation>
    <scope>NUCLEOTIDE SEQUENCE [LARGE SCALE GENOMIC DNA]</scope>
    <source>
        <strain evidence="4">S238N-H82</strain>
    </source>
</reference>
<evidence type="ECO:0000313" key="5">
    <source>
        <dbReference type="RefSeq" id="XP_035674726.1"/>
    </source>
</evidence>
<feature type="transmembrane region" description="Helical" evidence="1">
    <location>
        <begin position="120"/>
        <end position="141"/>
    </location>
</feature>
<evidence type="ECO:0000313" key="3">
    <source>
        <dbReference type="EMBL" id="EEN46420.1"/>
    </source>
</evidence>
<accession>C3ZM09</accession>
<feature type="transmembrane region" description="Helical" evidence="1">
    <location>
        <begin position="28"/>
        <end position="49"/>
    </location>
</feature>
<dbReference type="InterPro" id="IPR000620">
    <property type="entry name" value="EamA_dom"/>
</dbReference>
<dbReference type="EMBL" id="GG666643">
    <property type="protein sequence ID" value="EEN46420.1"/>
    <property type="molecule type" value="Genomic_DNA"/>
</dbReference>
<feature type="transmembrane region" description="Helical" evidence="1">
    <location>
        <begin position="92"/>
        <end position="114"/>
    </location>
</feature>
<name>C3ZM09_BRAFL</name>
<evidence type="ECO:0000259" key="2">
    <source>
        <dbReference type="Pfam" id="PF00892"/>
    </source>
</evidence>
<feature type="transmembrane region" description="Helical" evidence="1">
    <location>
        <begin position="299"/>
        <end position="322"/>
    </location>
</feature>
<keyword evidence="1" id="KW-0812">Transmembrane</keyword>
<dbReference type="OMA" id="TYIFETP"/>
<dbReference type="AlphaFoldDB" id="C3ZM09"/>
<protein>
    <submittedName>
        <fullName evidence="5">Uncharacterized protein LOC118414645</fullName>
    </submittedName>
</protein>
<proteinExistence type="predicted"/>
<dbReference type="InterPro" id="IPR037185">
    <property type="entry name" value="EmrE-like"/>
</dbReference>
<dbReference type="Pfam" id="PF00892">
    <property type="entry name" value="EamA"/>
    <property type="match status" value="1"/>
</dbReference>
<dbReference type="PANTHER" id="PTHR22911">
    <property type="entry name" value="ACYL-MALONYL CONDENSING ENZYME-RELATED"/>
    <property type="match status" value="1"/>
</dbReference>
<reference evidence="3" key="1">
    <citation type="journal article" date="2008" name="Nature">
        <title>The amphioxus genome and the evolution of the chordate karyotype.</title>
        <authorList>
            <consortium name="US DOE Joint Genome Institute (JGI-PGF)"/>
            <person name="Putnam N.H."/>
            <person name="Butts T."/>
            <person name="Ferrier D.E.K."/>
            <person name="Furlong R.F."/>
            <person name="Hellsten U."/>
            <person name="Kawashima T."/>
            <person name="Robinson-Rechavi M."/>
            <person name="Shoguchi E."/>
            <person name="Terry A."/>
            <person name="Yu J.-K."/>
            <person name="Benito-Gutierrez E.L."/>
            <person name="Dubchak I."/>
            <person name="Garcia-Fernandez J."/>
            <person name="Gibson-Brown J.J."/>
            <person name="Grigoriev I.V."/>
            <person name="Horton A.C."/>
            <person name="de Jong P.J."/>
            <person name="Jurka J."/>
            <person name="Kapitonov V.V."/>
            <person name="Kohara Y."/>
            <person name="Kuroki Y."/>
            <person name="Lindquist E."/>
            <person name="Lucas S."/>
            <person name="Osoegawa K."/>
            <person name="Pennacchio L.A."/>
            <person name="Salamov A.A."/>
            <person name="Satou Y."/>
            <person name="Sauka-Spengler T."/>
            <person name="Schmutz J."/>
            <person name="Shin-I T."/>
            <person name="Toyoda A."/>
            <person name="Bronner-Fraser M."/>
            <person name="Fujiyama A."/>
            <person name="Holland L.Z."/>
            <person name="Holland P.W.H."/>
            <person name="Satoh N."/>
            <person name="Rokhsar D.S."/>
        </authorList>
    </citation>
    <scope>NUCLEOTIDE SEQUENCE [LARGE SCALE GENOMIC DNA]</scope>
    <source>
        <strain evidence="3">S238N-H82</strain>
        <tissue evidence="3">Testes</tissue>
    </source>
</reference>
<dbReference type="KEGG" id="bfo:118414645"/>
<feature type="transmembrane region" description="Helical" evidence="1">
    <location>
        <begin position="274"/>
        <end position="293"/>
    </location>
</feature>
<dbReference type="PANTHER" id="PTHR22911:SF137">
    <property type="entry name" value="SOLUTE CARRIER FAMILY 35 MEMBER G2-RELATED"/>
    <property type="match status" value="1"/>
</dbReference>
<dbReference type="InParanoid" id="C3ZM09"/>